<protein>
    <submittedName>
        <fullName evidence="2">ATP synthase F0 subunit 8</fullName>
    </submittedName>
</protein>
<dbReference type="EMBL" id="MG989238">
    <property type="protein sequence ID" value="AWU49089.1"/>
    <property type="molecule type" value="Genomic_DNA"/>
</dbReference>
<name>A0A344A2U8_TRIEB</name>
<accession>A0A344A2U8</accession>
<keyword evidence="1" id="KW-0472">Membrane</keyword>
<evidence type="ECO:0000313" key="2">
    <source>
        <dbReference type="EMBL" id="AWU49089.1"/>
    </source>
</evidence>
<keyword evidence="2" id="KW-0496">Mitochondrion</keyword>
<proteinExistence type="predicted"/>
<geneLocation type="mitochondrion" evidence="2"/>
<keyword evidence="1" id="KW-1133">Transmembrane helix</keyword>
<feature type="transmembrane region" description="Helical" evidence="1">
    <location>
        <begin position="6"/>
        <end position="30"/>
    </location>
</feature>
<dbReference type="AlphaFoldDB" id="A0A344A2U8"/>
<sequence length="50" mass="6272">MPQMSPMPWMMLLIMTLMMVMIMCTYIYFYNQKNNYTNLMFNKKKFSIKW</sequence>
<dbReference type="GeneID" id="37507479"/>
<reference evidence="2" key="1">
    <citation type="submission" date="2018-02" db="EMBL/GenBank/DDBJ databases">
        <title>Resolving the psyllid tree of life: Phylogenomic analysis of the superfamily Psylloidea (Hemiptera).</title>
        <authorList>
            <person name="Percy D.M."/>
            <person name="Sveinsson S."/>
            <person name="Lemmon A.R."/>
            <person name="Lemmon E.M."/>
            <person name="Ouvrard D."/>
            <person name="Burckhardt D."/>
        </authorList>
    </citation>
    <scope>NUCLEOTIDE SEQUENCE</scope>
    <source>
        <strain evidence="2">DP2.idba.122_circ</strain>
    </source>
</reference>
<dbReference type="RefSeq" id="YP_009501999.1">
    <property type="nucleotide sequence ID" value="NC_038142.1"/>
</dbReference>
<evidence type="ECO:0000256" key="1">
    <source>
        <dbReference type="SAM" id="Phobius"/>
    </source>
</evidence>
<organism evidence="2">
    <name type="scientific">Trioza erytreae</name>
    <name type="common">African citrus psyllid</name>
    <name type="synonym">Aleurodes erytreae</name>
    <dbReference type="NCBI Taxonomy" id="1778831"/>
    <lineage>
        <taxon>Eukaryota</taxon>
        <taxon>Metazoa</taxon>
        <taxon>Ecdysozoa</taxon>
        <taxon>Arthropoda</taxon>
        <taxon>Hexapoda</taxon>
        <taxon>Insecta</taxon>
        <taxon>Pterygota</taxon>
        <taxon>Neoptera</taxon>
        <taxon>Paraneoptera</taxon>
        <taxon>Hemiptera</taxon>
        <taxon>Sternorrhyncha</taxon>
        <taxon>Psylloidea</taxon>
        <taxon>Triozidae</taxon>
        <taxon>Trioza</taxon>
    </lineage>
</organism>
<keyword evidence="1" id="KW-0812">Transmembrane</keyword>
<gene>
    <name evidence="2" type="primary">atp8</name>
</gene>